<dbReference type="EMBL" id="CP158367">
    <property type="protein sequence ID" value="XBX74297.1"/>
    <property type="molecule type" value="Genomic_DNA"/>
</dbReference>
<dbReference type="Gene3D" id="3.30.950.10">
    <property type="entry name" value="Methyltransferase, Cobalt-precorrin-4 Transmethylase, Domain 2"/>
    <property type="match status" value="1"/>
</dbReference>
<dbReference type="CDD" id="cd11641">
    <property type="entry name" value="Precorrin-4_C11-MT"/>
    <property type="match status" value="1"/>
</dbReference>
<evidence type="ECO:0000256" key="3">
    <source>
        <dbReference type="ARBA" id="ARBA00022573"/>
    </source>
</evidence>
<evidence type="ECO:0000256" key="5">
    <source>
        <dbReference type="ARBA" id="ARBA00022679"/>
    </source>
</evidence>
<dbReference type="EC" id="2.1.1.133" evidence="9"/>
<dbReference type="PANTHER" id="PTHR45790">
    <property type="entry name" value="SIROHEME SYNTHASE-RELATED"/>
    <property type="match status" value="1"/>
</dbReference>
<dbReference type="GO" id="GO:0046026">
    <property type="term" value="F:precorrin-4 C11-methyltransferase activity"/>
    <property type="evidence" value="ECO:0007669"/>
    <property type="project" value="UniProtKB-EC"/>
</dbReference>
<keyword evidence="4 7" id="KW-0489">Methyltransferase</keyword>
<dbReference type="InterPro" id="IPR000878">
    <property type="entry name" value="4pyrrol_Mease"/>
</dbReference>
<dbReference type="InterPro" id="IPR003043">
    <property type="entry name" value="Uropor_MeTrfase_CS"/>
</dbReference>
<evidence type="ECO:0000256" key="1">
    <source>
        <dbReference type="ARBA" id="ARBA00004953"/>
    </source>
</evidence>
<sequence length="252" mass="27809">MGKIFFVGAGPGDPELITVKGRKIIEQADVIIYTGSLVNKEVISCRKKTCKALNSASMTLKEVITEIKQAVEQKQSVVRLHTGDPTLYGAIREQIDILEKLNIDCEVVPGVSSFTAAAATMNKELTLPGVTQTVICTRIEGKTPVPKLENLDELAKHKATMAIFLSVQSIDKVVEKLSKYYSASTPIAVVQKASWDDEKVVVGTLNDIEEKVKKAGIYKTAQILVGDFLGNNYSFSKLYDENFRHEYRRGSH</sequence>
<feature type="domain" description="Tetrapyrrole methylase" evidence="8">
    <location>
        <begin position="3"/>
        <end position="208"/>
    </location>
</feature>
<comment type="pathway">
    <text evidence="1">Cofactor biosynthesis; adenosylcobalamin biosynthesis.</text>
</comment>
<dbReference type="NCBIfam" id="TIGR01465">
    <property type="entry name" value="cobM_cbiF"/>
    <property type="match status" value="1"/>
</dbReference>
<keyword evidence="3" id="KW-0169">Cobalamin biosynthesis</keyword>
<evidence type="ECO:0000256" key="2">
    <source>
        <dbReference type="ARBA" id="ARBA00005879"/>
    </source>
</evidence>
<dbReference type="AlphaFoldDB" id="A0AAU7VJS7"/>
<dbReference type="PANTHER" id="PTHR45790:SF4">
    <property type="entry name" value="COBALT-PRECORRIN-4 C(11)-METHYLTRANSFERASE"/>
    <property type="match status" value="1"/>
</dbReference>
<organism evidence="9">
    <name type="scientific">Proteinivorax tanatarense</name>
    <dbReference type="NCBI Taxonomy" id="1260629"/>
    <lineage>
        <taxon>Bacteria</taxon>
        <taxon>Bacillati</taxon>
        <taxon>Bacillota</taxon>
        <taxon>Clostridia</taxon>
        <taxon>Eubacteriales</taxon>
        <taxon>Proteinivoracaceae</taxon>
        <taxon>Proteinivorax</taxon>
    </lineage>
</organism>
<name>A0AAU7VJS7_9FIRM</name>
<keyword evidence="6" id="KW-0949">S-adenosyl-L-methionine</keyword>
<dbReference type="GO" id="GO:0009236">
    <property type="term" value="P:cobalamin biosynthetic process"/>
    <property type="evidence" value="ECO:0007669"/>
    <property type="project" value="UniProtKB-KW"/>
</dbReference>
<dbReference type="InterPro" id="IPR014776">
    <property type="entry name" value="4pyrrole_Mease_sub2"/>
</dbReference>
<dbReference type="Gene3D" id="3.40.1010.10">
    <property type="entry name" value="Cobalt-precorrin-4 Transmethylase, Domain 1"/>
    <property type="match status" value="1"/>
</dbReference>
<dbReference type="GO" id="GO:0032259">
    <property type="term" value="P:methylation"/>
    <property type="evidence" value="ECO:0007669"/>
    <property type="project" value="UniProtKB-KW"/>
</dbReference>
<reference evidence="9" key="1">
    <citation type="journal article" date="2013" name="Extremophiles">
        <title>Proteinivorax tanatarense gen. nov., sp. nov., an anaerobic, haloalkaliphilic, proteolytic bacterium isolated from a decaying algal bloom, and proposal of Proteinivoraceae fam. nov.</title>
        <authorList>
            <person name="Kevbrin V."/>
            <person name="Boltyanskaya Y."/>
            <person name="Zhilina T."/>
            <person name="Kolganova T."/>
            <person name="Lavrentjeva E."/>
            <person name="Kuznetsov B."/>
        </authorList>
    </citation>
    <scope>NUCLEOTIDE SEQUENCE</scope>
    <source>
        <strain evidence="9">Z-910T</strain>
    </source>
</reference>
<dbReference type="PROSITE" id="PS00840">
    <property type="entry name" value="SUMT_2"/>
    <property type="match status" value="1"/>
</dbReference>
<dbReference type="RefSeq" id="WP_350343051.1">
    <property type="nucleotide sequence ID" value="NZ_CP158367.1"/>
</dbReference>
<dbReference type="InterPro" id="IPR050161">
    <property type="entry name" value="Siro_Cobalamin_biosynth"/>
</dbReference>
<accession>A0AAU7VJS7</accession>
<gene>
    <name evidence="9" type="primary">cobM</name>
    <name evidence="9" type="ORF">PRVXT_002328</name>
</gene>
<dbReference type="PROSITE" id="PS00839">
    <property type="entry name" value="SUMT_1"/>
    <property type="match status" value="1"/>
</dbReference>
<evidence type="ECO:0000256" key="7">
    <source>
        <dbReference type="RuleBase" id="RU003960"/>
    </source>
</evidence>
<evidence type="ECO:0000256" key="6">
    <source>
        <dbReference type="ARBA" id="ARBA00022691"/>
    </source>
</evidence>
<reference evidence="9" key="2">
    <citation type="submission" date="2024-06" db="EMBL/GenBank/DDBJ databases">
        <authorList>
            <person name="Petrova K.O."/>
            <person name="Toshchakov S.V."/>
            <person name="Boltjanskaja Y.V."/>
            <person name="Kevbrin V."/>
        </authorList>
    </citation>
    <scope>NUCLEOTIDE SEQUENCE</scope>
    <source>
        <strain evidence="9">Z-910T</strain>
    </source>
</reference>
<dbReference type="InterPro" id="IPR035996">
    <property type="entry name" value="4pyrrol_Methylase_sf"/>
</dbReference>
<dbReference type="InterPro" id="IPR014777">
    <property type="entry name" value="4pyrrole_Mease_sub1"/>
</dbReference>
<evidence type="ECO:0000313" key="9">
    <source>
        <dbReference type="EMBL" id="XBX74297.1"/>
    </source>
</evidence>
<keyword evidence="5 7" id="KW-0808">Transferase</keyword>
<protein>
    <submittedName>
        <fullName evidence="9">Precorrin-4 C(11)-methyltransferase</fullName>
        <ecNumber evidence="9">2.1.1.133</ecNumber>
    </submittedName>
</protein>
<dbReference type="Pfam" id="PF00590">
    <property type="entry name" value="TP_methylase"/>
    <property type="match status" value="1"/>
</dbReference>
<evidence type="ECO:0000259" key="8">
    <source>
        <dbReference type="Pfam" id="PF00590"/>
    </source>
</evidence>
<dbReference type="InterPro" id="IPR006362">
    <property type="entry name" value="Cbl_synth_CobM/CibF"/>
</dbReference>
<comment type="similarity">
    <text evidence="2 7">Belongs to the precorrin methyltransferase family.</text>
</comment>
<evidence type="ECO:0000256" key="4">
    <source>
        <dbReference type="ARBA" id="ARBA00022603"/>
    </source>
</evidence>
<dbReference type="SUPFAM" id="SSF53790">
    <property type="entry name" value="Tetrapyrrole methylase"/>
    <property type="match status" value="1"/>
</dbReference>
<proteinExistence type="inferred from homology"/>